<gene>
    <name evidence="15" type="ORF">P4S50_10345</name>
</gene>
<dbReference type="InterPro" id="IPR008915">
    <property type="entry name" value="Peptidase_M50"/>
</dbReference>
<feature type="domain" description="Peptidase M50" evidence="14">
    <location>
        <begin position="115"/>
        <end position="173"/>
    </location>
</feature>
<comment type="subcellular location">
    <subcellularLocation>
        <location evidence="2">Cell membrane</location>
        <topology evidence="2">Multi-pass membrane protein</topology>
    </subcellularLocation>
</comment>
<evidence type="ECO:0000256" key="6">
    <source>
        <dbReference type="ARBA" id="ARBA00022692"/>
    </source>
</evidence>
<accession>A0ABY8E7D6</accession>
<dbReference type="Proteomes" id="UP001222800">
    <property type="component" value="Chromosome"/>
</dbReference>
<dbReference type="CDD" id="cd06158">
    <property type="entry name" value="S2P-M50_like_1"/>
    <property type="match status" value="1"/>
</dbReference>
<evidence type="ECO:0000256" key="1">
    <source>
        <dbReference type="ARBA" id="ARBA00001947"/>
    </source>
</evidence>
<evidence type="ECO:0000313" key="15">
    <source>
        <dbReference type="EMBL" id="WFD08797.1"/>
    </source>
</evidence>
<evidence type="ECO:0000259" key="14">
    <source>
        <dbReference type="Pfam" id="PF02163"/>
    </source>
</evidence>
<evidence type="ECO:0000256" key="4">
    <source>
        <dbReference type="ARBA" id="ARBA00022475"/>
    </source>
</evidence>
<evidence type="ECO:0000256" key="12">
    <source>
        <dbReference type="ARBA" id="ARBA00023136"/>
    </source>
</evidence>
<feature type="transmembrane region" description="Helical" evidence="13">
    <location>
        <begin position="115"/>
        <end position="135"/>
    </location>
</feature>
<keyword evidence="5 15" id="KW-0645">Protease</keyword>
<feature type="transmembrane region" description="Helical" evidence="13">
    <location>
        <begin position="6"/>
        <end position="29"/>
    </location>
</feature>
<keyword evidence="11" id="KW-0482">Metalloprotease</keyword>
<evidence type="ECO:0000256" key="10">
    <source>
        <dbReference type="ARBA" id="ARBA00022989"/>
    </source>
</evidence>
<dbReference type="InterPro" id="IPR052348">
    <property type="entry name" value="Metallopeptidase_M50B"/>
</dbReference>
<keyword evidence="8" id="KW-0378">Hydrolase</keyword>
<organism evidence="15 16">
    <name type="scientific">Tepidibacter hydrothermalis</name>
    <dbReference type="NCBI Taxonomy" id="3036126"/>
    <lineage>
        <taxon>Bacteria</taxon>
        <taxon>Bacillati</taxon>
        <taxon>Bacillota</taxon>
        <taxon>Clostridia</taxon>
        <taxon>Peptostreptococcales</taxon>
        <taxon>Peptostreptococcaceae</taxon>
        <taxon>Tepidibacter</taxon>
    </lineage>
</organism>
<feature type="transmembrane region" description="Helical" evidence="13">
    <location>
        <begin position="79"/>
        <end position="103"/>
    </location>
</feature>
<evidence type="ECO:0000256" key="7">
    <source>
        <dbReference type="ARBA" id="ARBA00022723"/>
    </source>
</evidence>
<dbReference type="InterPro" id="IPR044537">
    <property type="entry name" value="Rip2-like"/>
</dbReference>
<evidence type="ECO:0000256" key="9">
    <source>
        <dbReference type="ARBA" id="ARBA00022833"/>
    </source>
</evidence>
<feature type="transmembrane region" description="Helical" evidence="13">
    <location>
        <begin position="155"/>
        <end position="174"/>
    </location>
</feature>
<keyword evidence="4" id="KW-1003">Cell membrane</keyword>
<keyword evidence="16" id="KW-1185">Reference proteome</keyword>
<dbReference type="RefSeq" id="WP_277730713.1">
    <property type="nucleotide sequence ID" value="NZ_CP120733.1"/>
</dbReference>
<evidence type="ECO:0000256" key="13">
    <source>
        <dbReference type="SAM" id="Phobius"/>
    </source>
</evidence>
<proteinExistence type="inferred from homology"/>
<evidence type="ECO:0000256" key="11">
    <source>
        <dbReference type="ARBA" id="ARBA00023049"/>
    </source>
</evidence>
<keyword evidence="12 13" id="KW-0472">Membrane</keyword>
<keyword evidence="9" id="KW-0862">Zinc</keyword>
<evidence type="ECO:0000256" key="3">
    <source>
        <dbReference type="ARBA" id="ARBA00007931"/>
    </source>
</evidence>
<dbReference type="GO" id="GO:0006508">
    <property type="term" value="P:proteolysis"/>
    <property type="evidence" value="ECO:0007669"/>
    <property type="project" value="UniProtKB-KW"/>
</dbReference>
<dbReference type="EMBL" id="CP120733">
    <property type="protein sequence ID" value="WFD08797.1"/>
    <property type="molecule type" value="Genomic_DNA"/>
</dbReference>
<evidence type="ECO:0000313" key="16">
    <source>
        <dbReference type="Proteomes" id="UP001222800"/>
    </source>
</evidence>
<feature type="transmembrane region" description="Helical" evidence="13">
    <location>
        <begin position="50"/>
        <end position="67"/>
    </location>
</feature>
<evidence type="ECO:0000256" key="2">
    <source>
        <dbReference type="ARBA" id="ARBA00004651"/>
    </source>
</evidence>
<comment type="cofactor">
    <cofactor evidence="1">
        <name>Zn(2+)</name>
        <dbReference type="ChEBI" id="CHEBI:29105"/>
    </cofactor>
</comment>
<dbReference type="GO" id="GO:0008233">
    <property type="term" value="F:peptidase activity"/>
    <property type="evidence" value="ECO:0007669"/>
    <property type="project" value="UniProtKB-KW"/>
</dbReference>
<keyword evidence="6 13" id="KW-0812">Transmembrane</keyword>
<dbReference type="PANTHER" id="PTHR35864:SF1">
    <property type="entry name" value="ZINC METALLOPROTEASE YWHC-RELATED"/>
    <property type="match status" value="1"/>
</dbReference>
<dbReference type="PANTHER" id="PTHR35864">
    <property type="entry name" value="ZINC METALLOPROTEASE MJ0611-RELATED"/>
    <property type="match status" value="1"/>
</dbReference>
<comment type="similarity">
    <text evidence="3">Belongs to the peptidase M50B family.</text>
</comment>
<name>A0ABY8E7D6_9FIRM</name>
<keyword evidence="7" id="KW-0479">Metal-binding</keyword>
<reference evidence="15 16" key="1">
    <citation type="submission" date="2023-03" db="EMBL/GenBank/DDBJ databases">
        <title>Complete genome sequence of Tepidibacter sp. SWIR-1, isolated from a deep-sea hydrothermal vent.</title>
        <authorList>
            <person name="Li X."/>
        </authorList>
    </citation>
    <scope>NUCLEOTIDE SEQUENCE [LARGE SCALE GENOMIC DNA]</scope>
    <source>
        <strain evidence="15 16">SWIR-1</strain>
    </source>
</reference>
<protein>
    <submittedName>
        <fullName evidence="15">Site-2 protease family protein</fullName>
    </submittedName>
</protein>
<dbReference type="Pfam" id="PF02163">
    <property type="entry name" value="Peptidase_M50"/>
    <property type="match status" value="1"/>
</dbReference>
<keyword evidence="10 13" id="KW-1133">Transmembrane helix</keyword>
<evidence type="ECO:0000256" key="5">
    <source>
        <dbReference type="ARBA" id="ARBA00022670"/>
    </source>
</evidence>
<sequence>MIDFLIILPGILMAISIHEFGHGYAAYILGDDTAKKSGRLSLNPLKHIDPIGFLMLIIVHFGWAKPVPINSNRFKHKRIGLFLVSIAGVICNIILAIICIYLYKYELRYVNMYALNSIILSAVSINIGFAVFNLLPIPPLDGSKIILSILPNRLHYYYFKYEYIGSIILIVLMFTDNIRIVTSPIYNVINNLINIIL</sequence>
<evidence type="ECO:0000256" key="8">
    <source>
        <dbReference type="ARBA" id="ARBA00022801"/>
    </source>
</evidence>